<evidence type="ECO:0000256" key="2">
    <source>
        <dbReference type="SAM" id="SignalP"/>
    </source>
</evidence>
<proteinExistence type="predicted"/>
<name>A0ABS4NY21_9BACL</name>
<evidence type="ECO:0000313" key="4">
    <source>
        <dbReference type="Proteomes" id="UP000773462"/>
    </source>
</evidence>
<sequence>MNQAKHSFRHGVRAAGSLIFAAAIVFSLTGCARTNSNDAASSAAASAGPSTGSPSPAAQQTDSPPSAVPTASSSATACPAPAALLDPAKLQPVFGFASETGSHIMVTREEEGAGEQMKSLNTAIGNGGQVLAVKLEKWQTGNENNNGRELANNIPNLSGYLFKVEGDAAMRDETYVLVDSAVFPQAALLELQPADPAGPQLAAGDPLRKSVETAKGRKIQAAWKLAGLGPDRQLYLVQFVRQDKDMLFSLVLEEDGNLSFKDYPAEITDNEYSVWRVDDGGEVNPQMFSLLFAAQSAEGLLLGLNWWGAEGVNSFFLKQEGNGFTELAIEYGRYISPL</sequence>
<reference evidence="3 4" key="1">
    <citation type="submission" date="2021-03" db="EMBL/GenBank/DDBJ databases">
        <title>Genomic Encyclopedia of Type Strains, Phase IV (KMG-IV): sequencing the most valuable type-strain genomes for metagenomic binning, comparative biology and taxonomic classification.</title>
        <authorList>
            <person name="Goeker M."/>
        </authorList>
    </citation>
    <scope>NUCLEOTIDE SEQUENCE [LARGE SCALE GENOMIC DNA]</scope>
    <source>
        <strain evidence="3 4">DSM 101953</strain>
    </source>
</reference>
<protein>
    <submittedName>
        <fullName evidence="3">Uncharacterized protein</fullName>
    </submittedName>
</protein>
<dbReference type="RefSeq" id="WP_209877791.1">
    <property type="nucleotide sequence ID" value="NZ_JAGGLV010000021.1"/>
</dbReference>
<gene>
    <name evidence="3" type="ORF">J2Z70_005147</name>
</gene>
<accession>A0ABS4NY21</accession>
<evidence type="ECO:0000313" key="3">
    <source>
        <dbReference type="EMBL" id="MBP2114963.1"/>
    </source>
</evidence>
<dbReference type="EMBL" id="JAGGLV010000021">
    <property type="protein sequence ID" value="MBP2114963.1"/>
    <property type="molecule type" value="Genomic_DNA"/>
</dbReference>
<organism evidence="3 4">
    <name type="scientific">Paenibacillus silagei</name>
    <dbReference type="NCBI Taxonomy" id="1670801"/>
    <lineage>
        <taxon>Bacteria</taxon>
        <taxon>Bacillati</taxon>
        <taxon>Bacillota</taxon>
        <taxon>Bacilli</taxon>
        <taxon>Bacillales</taxon>
        <taxon>Paenibacillaceae</taxon>
        <taxon>Paenibacillus</taxon>
    </lineage>
</organism>
<feature type="chain" id="PRO_5046346724" evidence="2">
    <location>
        <begin position="33"/>
        <end position="338"/>
    </location>
</feature>
<keyword evidence="2" id="KW-0732">Signal</keyword>
<feature type="signal peptide" evidence="2">
    <location>
        <begin position="1"/>
        <end position="32"/>
    </location>
</feature>
<comment type="caution">
    <text evidence="3">The sequence shown here is derived from an EMBL/GenBank/DDBJ whole genome shotgun (WGS) entry which is preliminary data.</text>
</comment>
<keyword evidence="4" id="KW-1185">Reference proteome</keyword>
<evidence type="ECO:0000256" key="1">
    <source>
        <dbReference type="SAM" id="MobiDB-lite"/>
    </source>
</evidence>
<dbReference type="Proteomes" id="UP000773462">
    <property type="component" value="Unassembled WGS sequence"/>
</dbReference>
<feature type="region of interest" description="Disordered" evidence="1">
    <location>
        <begin position="41"/>
        <end position="74"/>
    </location>
</feature>
<dbReference type="PROSITE" id="PS51257">
    <property type="entry name" value="PROKAR_LIPOPROTEIN"/>
    <property type="match status" value="1"/>
</dbReference>